<dbReference type="PANTHER" id="PTHR30572">
    <property type="entry name" value="MEMBRANE COMPONENT OF TRANSPORTER-RELATED"/>
    <property type="match status" value="1"/>
</dbReference>
<comment type="similarity">
    <text evidence="6">Belongs to the ABC-4 integral membrane protein family.</text>
</comment>
<sequence length="407" mass="43319">MLIGETVSVALEALRANKLRSFLTMLGIVIGVGAVIAMVALGRGAQQSVRDRIASLGTTLLTVFPSQARGAGGVASSTERAPLTMDDAKTLEERSTFVAAVQPEMSRSLQVQYENKNDNTSIVGTTANYLEVRKFSIESGRMFSDAEDAARRRVAVLGAQVVTDLGIASGEAVVGSEIRINGIQFQVIGVLASKGQGGGFANPDDQVLVPIQTARYRLIGSDRIRSISVLAPSEDDIPVTMAEVQRILRREHRLRPGQDDDFIIRNQADFLTTLGETTRVFTYLLAGIAAVSLLVGGIGIMNIMLVSVTERTREIGIRKALGATQKTILLQFLIEAVVLCLLGGTIGIILGAGSAILARSAFQWNTSVGASSVVIAFVFAAAVGILFGVWPARRAASLDAIESLRYE</sequence>
<evidence type="ECO:0000256" key="1">
    <source>
        <dbReference type="ARBA" id="ARBA00004651"/>
    </source>
</evidence>
<gene>
    <name evidence="10" type="ORF">E6K74_09565</name>
</gene>
<organism evidence="10 11">
    <name type="scientific">Eiseniibacteriota bacterium</name>
    <dbReference type="NCBI Taxonomy" id="2212470"/>
    <lineage>
        <taxon>Bacteria</taxon>
        <taxon>Candidatus Eiseniibacteriota</taxon>
    </lineage>
</organism>
<feature type="transmembrane region" description="Helical" evidence="7">
    <location>
        <begin position="329"/>
        <end position="356"/>
    </location>
</feature>
<keyword evidence="5 7" id="KW-0472">Membrane</keyword>
<dbReference type="Pfam" id="PF12704">
    <property type="entry name" value="MacB_PCD"/>
    <property type="match status" value="1"/>
</dbReference>
<reference evidence="10 11" key="1">
    <citation type="journal article" date="2019" name="Nat. Microbiol.">
        <title>Mediterranean grassland soil C-N compound turnover is dependent on rainfall and depth, and is mediated by genomically divergent microorganisms.</title>
        <authorList>
            <person name="Diamond S."/>
            <person name="Andeer P.F."/>
            <person name="Li Z."/>
            <person name="Crits-Christoph A."/>
            <person name="Burstein D."/>
            <person name="Anantharaman K."/>
            <person name="Lane K.R."/>
            <person name="Thomas B.C."/>
            <person name="Pan C."/>
            <person name="Northen T.R."/>
            <person name="Banfield J.F."/>
        </authorList>
    </citation>
    <scope>NUCLEOTIDE SEQUENCE [LARGE SCALE GENOMIC DNA]</scope>
    <source>
        <strain evidence="10">WS_4</strain>
    </source>
</reference>
<evidence type="ECO:0000256" key="3">
    <source>
        <dbReference type="ARBA" id="ARBA00022692"/>
    </source>
</evidence>
<evidence type="ECO:0000256" key="2">
    <source>
        <dbReference type="ARBA" id="ARBA00022475"/>
    </source>
</evidence>
<evidence type="ECO:0000256" key="7">
    <source>
        <dbReference type="SAM" id="Phobius"/>
    </source>
</evidence>
<feature type="domain" description="MacB-like periplasmic core" evidence="9">
    <location>
        <begin position="21"/>
        <end position="246"/>
    </location>
</feature>
<comment type="subcellular location">
    <subcellularLocation>
        <location evidence="1">Cell membrane</location>
        <topology evidence="1">Multi-pass membrane protein</topology>
    </subcellularLocation>
</comment>
<feature type="domain" description="ABC3 transporter permease C-terminal" evidence="8">
    <location>
        <begin position="288"/>
        <end position="398"/>
    </location>
</feature>
<dbReference type="GO" id="GO:0022857">
    <property type="term" value="F:transmembrane transporter activity"/>
    <property type="evidence" value="ECO:0007669"/>
    <property type="project" value="TreeGrafter"/>
</dbReference>
<dbReference type="InterPro" id="IPR050250">
    <property type="entry name" value="Macrolide_Exporter_MacB"/>
</dbReference>
<protein>
    <submittedName>
        <fullName evidence="10">FtsX-like permease family protein</fullName>
    </submittedName>
</protein>
<dbReference type="AlphaFoldDB" id="A0A538SPN9"/>
<feature type="transmembrane region" description="Helical" evidence="7">
    <location>
        <begin position="21"/>
        <end position="42"/>
    </location>
</feature>
<name>A0A538SPN9_UNCEI</name>
<proteinExistence type="inferred from homology"/>
<feature type="transmembrane region" description="Helical" evidence="7">
    <location>
        <begin position="368"/>
        <end position="390"/>
    </location>
</feature>
<accession>A0A538SPN9</accession>
<evidence type="ECO:0000256" key="4">
    <source>
        <dbReference type="ARBA" id="ARBA00022989"/>
    </source>
</evidence>
<keyword evidence="4 7" id="KW-1133">Transmembrane helix</keyword>
<evidence type="ECO:0000256" key="6">
    <source>
        <dbReference type="ARBA" id="ARBA00038076"/>
    </source>
</evidence>
<dbReference type="InterPro" id="IPR003838">
    <property type="entry name" value="ABC3_permease_C"/>
</dbReference>
<comment type="caution">
    <text evidence="10">The sequence shown here is derived from an EMBL/GenBank/DDBJ whole genome shotgun (WGS) entry which is preliminary data.</text>
</comment>
<keyword evidence="3 7" id="KW-0812">Transmembrane</keyword>
<evidence type="ECO:0000313" key="11">
    <source>
        <dbReference type="Proteomes" id="UP000319829"/>
    </source>
</evidence>
<dbReference type="EMBL" id="VBOU01000087">
    <property type="protein sequence ID" value="TMQ53336.1"/>
    <property type="molecule type" value="Genomic_DNA"/>
</dbReference>
<evidence type="ECO:0000313" key="10">
    <source>
        <dbReference type="EMBL" id="TMQ53336.1"/>
    </source>
</evidence>
<dbReference type="Pfam" id="PF02687">
    <property type="entry name" value="FtsX"/>
    <property type="match status" value="1"/>
</dbReference>
<dbReference type="GO" id="GO:0005886">
    <property type="term" value="C:plasma membrane"/>
    <property type="evidence" value="ECO:0007669"/>
    <property type="project" value="UniProtKB-SubCell"/>
</dbReference>
<evidence type="ECO:0000259" key="8">
    <source>
        <dbReference type="Pfam" id="PF02687"/>
    </source>
</evidence>
<dbReference type="Proteomes" id="UP000319829">
    <property type="component" value="Unassembled WGS sequence"/>
</dbReference>
<keyword evidence="2" id="KW-1003">Cell membrane</keyword>
<dbReference type="InterPro" id="IPR025857">
    <property type="entry name" value="MacB_PCD"/>
</dbReference>
<feature type="transmembrane region" description="Helical" evidence="7">
    <location>
        <begin position="280"/>
        <end position="308"/>
    </location>
</feature>
<evidence type="ECO:0000256" key="5">
    <source>
        <dbReference type="ARBA" id="ARBA00023136"/>
    </source>
</evidence>
<dbReference type="PANTHER" id="PTHR30572:SF4">
    <property type="entry name" value="ABC TRANSPORTER PERMEASE YTRF"/>
    <property type="match status" value="1"/>
</dbReference>
<evidence type="ECO:0000259" key="9">
    <source>
        <dbReference type="Pfam" id="PF12704"/>
    </source>
</evidence>